<gene>
    <name evidence="3" type="ORF">SCF082_LOCUS51391</name>
</gene>
<evidence type="ECO:0000313" key="4">
    <source>
        <dbReference type="Proteomes" id="UP001642464"/>
    </source>
</evidence>
<dbReference type="EMBL" id="CAXAMM010043572">
    <property type="protein sequence ID" value="CAK9110662.1"/>
    <property type="molecule type" value="Genomic_DNA"/>
</dbReference>
<evidence type="ECO:0000313" key="3">
    <source>
        <dbReference type="EMBL" id="CAK9110662.1"/>
    </source>
</evidence>
<keyword evidence="2" id="KW-0472">Membrane</keyword>
<protein>
    <submittedName>
        <fullName evidence="3">Uncharacterized protein</fullName>
    </submittedName>
</protein>
<accession>A0ABP0SE43</accession>
<keyword evidence="2" id="KW-1133">Transmembrane helix</keyword>
<evidence type="ECO:0000256" key="2">
    <source>
        <dbReference type="SAM" id="Phobius"/>
    </source>
</evidence>
<feature type="compositionally biased region" description="Acidic residues" evidence="1">
    <location>
        <begin position="165"/>
        <end position="176"/>
    </location>
</feature>
<evidence type="ECO:0000256" key="1">
    <source>
        <dbReference type="SAM" id="MobiDB-lite"/>
    </source>
</evidence>
<feature type="transmembrane region" description="Helical" evidence="2">
    <location>
        <begin position="98"/>
        <end position="121"/>
    </location>
</feature>
<proteinExistence type="predicted"/>
<feature type="region of interest" description="Disordered" evidence="1">
    <location>
        <begin position="154"/>
        <end position="176"/>
    </location>
</feature>
<sequence length="176" mass="18924">MPHSQGSLCITGDDALSDICLRPPSARLPSLLLDVPRRQGLHSFFEGQRSTTLVSSFSRRFDAVNDPDGGAIIEETRCKRPDMDENVHGTGLKAGIQLGLSTIFVLGIPIGIVGGFFYQVYAKAAEVRKAQEAKAAAEAAVAAKAKAKAKFKMKAKAKPKARAAEDEEESYSDEDD</sequence>
<organism evidence="3 4">
    <name type="scientific">Durusdinium trenchii</name>
    <dbReference type="NCBI Taxonomy" id="1381693"/>
    <lineage>
        <taxon>Eukaryota</taxon>
        <taxon>Sar</taxon>
        <taxon>Alveolata</taxon>
        <taxon>Dinophyceae</taxon>
        <taxon>Suessiales</taxon>
        <taxon>Symbiodiniaceae</taxon>
        <taxon>Durusdinium</taxon>
    </lineage>
</organism>
<comment type="caution">
    <text evidence="3">The sequence shown here is derived from an EMBL/GenBank/DDBJ whole genome shotgun (WGS) entry which is preliminary data.</text>
</comment>
<reference evidence="3 4" key="1">
    <citation type="submission" date="2024-02" db="EMBL/GenBank/DDBJ databases">
        <authorList>
            <person name="Chen Y."/>
            <person name="Shah S."/>
            <person name="Dougan E. K."/>
            <person name="Thang M."/>
            <person name="Chan C."/>
        </authorList>
    </citation>
    <scope>NUCLEOTIDE SEQUENCE [LARGE SCALE GENOMIC DNA]</scope>
</reference>
<dbReference type="Proteomes" id="UP001642464">
    <property type="component" value="Unassembled WGS sequence"/>
</dbReference>
<keyword evidence="4" id="KW-1185">Reference proteome</keyword>
<keyword evidence="2" id="KW-0812">Transmembrane</keyword>
<name>A0ABP0SE43_9DINO</name>